<feature type="transmembrane region" description="Helical" evidence="1">
    <location>
        <begin position="56"/>
        <end position="75"/>
    </location>
</feature>
<feature type="transmembrane region" description="Helical" evidence="1">
    <location>
        <begin position="21"/>
        <end position="44"/>
    </location>
</feature>
<dbReference type="PANTHER" id="PTHR34473:SF2">
    <property type="entry name" value="UPF0699 TRANSMEMBRANE PROTEIN YDBT"/>
    <property type="match status" value="1"/>
</dbReference>
<dbReference type="EMBL" id="JAHZIK010000401">
    <property type="protein sequence ID" value="MBW7455643.1"/>
    <property type="molecule type" value="Genomic_DNA"/>
</dbReference>
<keyword evidence="4" id="KW-1185">Reference proteome</keyword>
<sequence length="133" mass="15857">MKKSDRHGTHDYKRLHPAAMLYFVAKILKELYGLLPVIPIIVVSAPTLLGESVNRFWLSVWLIVFVLLLLTLFSWQRWLRFKYRIEHRAIYIEQGIWVKKKTWITRDRIQSIDTTESIYDRVMGLVRLQVETA</sequence>
<accession>A0ABS7C423</accession>
<dbReference type="PANTHER" id="PTHR34473">
    <property type="entry name" value="UPF0699 TRANSMEMBRANE PROTEIN YDBS"/>
    <property type="match status" value="1"/>
</dbReference>
<evidence type="ECO:0000256" key="1">
    <source>
        <dbReference type="SAM" id="Phobius"/>
    </source>
</evidence>
<reference evidence="3 4" key="1">
    <citation type="submission" date="2021-07" db="EMBL/GenBank/DDBJ databases">
        <title>Paenibacillus radiodurans sp. nov., isolated from the southeastern edge of Tengger Desert.</title>
        <authorList>
            <person name="Zhang G."/>
        </authorList>
    </citation>
    <scope>NUCLEOTIDE SEQUENCE [LARGE SCALE GENOMIC DNA]</scope>
    <source>
        <strain evidence="3 4">CCM 7311</strain>
    </source>
</reference>
<feature type="non-terminal residue" evidence="3">
    <location>
        <position position="133"/>
    </location>
</feature>
<evidence type="ECO:0000313" key="4">
    <source>
        <dbReference type="Proteomes" id="UP001519887"/>
    </source>
</evidence>
<gene>
    <name evidence="3" type="ORF">K0U00_16580</name>
</gene>
<keyword evidence="1" id="KW-1133">Transmembrane helix</keyword>
<evidence type="ECO:0000259" key="2">
    <source>
        <dbReference type="Pfam" id="PF03703"/>
    </source>
</evidence>
<dbReference type="Pfam" id="PF03703">
    <property type="entry name" value="bPH_2"/>
    <property type="match status" value="1"/>
</dbReference>
<dbReference type="InterPro" id="IPR005182">
    <property type="entry name" value="YdbS-like_PH"/>
</dbReference>
<keyword evidence="1" id="KW-0812">Transmembrane</keyword>
<dbReference type="Proteomes" id="UP001519887">
    <property type="component" value="Unassembled WGS sequence"/>
</dbReference>
<keyword evidence="1" id="KW-0472">Membrane</keyword>
<feature type="domain" description="YdbS-like PH" evidence="2">
    <location>
        <begin position="78"/>
        <end position="133"/>
    </location>
</feature>
<protein>
    <submittedName>
        <fullName evidence="3">PH domain-containing protein</fullName>
    </submittedName>
</protein>
<organism evidence="3 4">
    <name type="scientific">Paenibacillus sepulcri</name>
    <dbReference type="NCBI Taxonomy" id="359917"/>
    <lineage>
        <taxon>Bacteria</taxon>
        <taxon>Bacillati</taxon>
        <taxon>Bacillota</taxon>
        <taxon>Bacilli</taxon>
        <taxon>Bacillales</taxon>
        <taxon>Paenibacillaceae</taxon>
        <taxon>Paenibacillus</taxon>
    </lineage>
</organism>
<comment type="caution">
    <text evidence="3">The sequence shown here is derived from an EMBL/GenBank/DDBJ whole genome shotgun (WGS) entry which is preliminary data.</text>
</comment>
<proteinExistence type="predicted"/>
<name>A0ABS7C423_9BACL</name>
<evidence type="ECO:0000313" key="3">
    <source>
        <dbReference type="EMBL" id="MBW7455643.1"/>
    </source>
</evidence>